<dbReference type="KEGG" id="taes:123162522"/>
<dbReference type="PROSITE" id="PS00108">
    <property type="entry name" value="PROTEIN_KINASE_ST"/>
    <property type="match status" value="1"/>
</dbReference>
<keyword evidence="6 21" id="KW-0732">Signal</keyword>
<keyword evidence="7" id="KW-0430">Lectin</keyword>
<dbReference type="Gramene" id="TraesCS7B03G0807100.1">
    <property type="protein sequence ID" value="TraesCS7B03G0807100.1.CDS1"/>
    <property type="gene ID" value="TraesCS7B03G0807100"/>
</dbReference>
<feature type="signal peptide" evidence="21">
    <location>
        <begin position="1"/>
        <end position="30"/>
    </location>
</feature>
<evidence type="ECO:0000256" key="19">
    <source>
        <dbReference type="PROSITE-ProRule" id="PRU10141"/>
    </source>
</evidence>
<dbReference type="InterPro" id="IPR024171">
    <property type="entry name" value="SRK-like_kinase"/>
</dbReference>
<dbReference type="SUPFAM" id="SSF56112">
    <property type="entry name" value="Protein kinase-like (PK-like)"/>
    <property type="match status" value="1"/>
</dbReference>
<evidence type="ECO:0000256" key="10">
    <source>
        <dbReference type="ARBA" id="ARBA00022840"/>
    </source>
</evidence>
<evidence type="ECO:0000256" key="1">
    <source>
        <dbReference type="ARBA" id="ARBA00004479"/>
    </source>
</evidence>
<dbReference type="GO" id="GO:0051707">
    <property type="term" value="P:response to other organism"/>
    <property type="evidence" value="ECO:0007669"/>
    <property type="project" value="UniProtKB-ARBA"/>
</dbReference>
<dbReference type="GO" id="GO:0016020">
    <property type="term" value="C:membrane"/>
    <property type="evidence" value="ECO:0007669"/>
    <property type="project" value="UniProtKB-SubCell"/>
</dbReference>
<dbReference type="InterPro" id="IPR001480">
    <property type="entry name" value="Bulb-type_lectin_dom"/>
</dbReference>
<evidence type="ECO:0000256" key="17">
    <source>
        <dbReference type="ARBA" id="ARBA00048679"/>
    </source>
</evidence>
<dbReference type="InterPro" id="IPR011009">
    <property type="entry name" value="Kinase-like_dom_sf"/>
</dbReference>
<dbReference type="EC" id="2.7.11.1" evidence="18"/>
<evidence type="ECO:0000256" key="14">
    <source>
        <dbReference type="ARBA" id="ARBA00023170"/>
    </source>
</evidence>
<keyword evidence="12" id="KW-0472">Membrane</keyword>
<evidence type="ECO:0000259" key="22">
    <source>
        <dbReference type="PROSITE" id="PS50011"/>
    </source>
</evidence>
<dbReference type="GO" id="GO:0004674">
    <property type="term" value="F:protein serine/threonine kinase activity"/>
    <property type="evidence" value="ECO:0007669"/>
    <property type="project" value="UniProtKB-KW"/>
</dbReference>
<dbReference type="InterPro" id="IPR008271">
    <property type="entry name" value="Ser/Thr_kinase_AS"/>
</dbReference>
<keyword evidence="13" id="KW-1015">Disulfide bond</keyword>
<dbReference type="Pfam" id="PF01453">
    <property type="entry name" value="B_lectin"/>
    <property type="match status" value="1"/>
</dbReference>
<dbReference type="GeneID" id="123162522"/>
<dbReference type="InterPro" id="IPR036426">
    <property type="entry name" value="Bulb-type_lectin_dom_sf"/>
</dbReference>
<dbReference type="SUPFAM" id="SSF51110">
    <property type="entry name" value="alpha-D-mannose-specific plant lectins"/>
    <property type="match status" value="1"/>
</dbReference>
<evidence type="ECO:0000256" key="16">
    <source>
        <dbReference type="ARBA" id="ARBA00047899"/>
    </source>
</evidence>
<evidence type="ECO:0000256" key="2">
    <source>
        <dbReference type="ARBA" id="ARBA00022527"/>
    </source>
</evidence>
<dbReference type="Gene3D" id="2.90.10.10">
    <property type="entry name" value="Bulb-type lectin domain"/>
    <property type="match status" value="2"/>
</dbReference>
<keyword evidence="4 18" id="KW-0808">Transferase</keyword>
<dbReference type="Gramene" id="TraesCS7B02G300600.1">
    <property type="protein sequence ID" value="TraesCS7B02G300600.1.cds1"/>
    <property type="gene ID" value="TraesCS7B02G300600"/>
</dbReference>
<dbReference type="RefSeq" id="XP_044436235.1">
    <property type="nucleotide sequence ID" value="XM_044580300.1"/>
</dbReference>
<evidence type="ECO:0000256" key="18">
    <source>
        <dbReference type="PIRNR" id="PIRNR000641"/>
    </source>
</evidence>
<dbReference type="GO" id="GO:0106310">
    <property type="term" value="F:protein serine kinase activity"/>
    <property type="evidence" value="ECO:0007669"/>
    <property type="project" value="RHEA"/>
</dbReference>
<evidence type="ECO:0000256" key="3">
    <source>
        <dbReference type="ARBA" id="ARBA00022536"/>
    </source>
</evidence>
<feature type="binding site" evidence="19">
    <location>
        <position position="546"/>
    </location>
    <ligand>
        <name>ATP</name>
        <dbReference type="ChEBI" id="CHEBI:30616"/>
    </ligand>
</feature>
<reference evidence="23" key="1">
    <citation type="submission" date="2018-08" db="EMBL/GenBank/DDBJ databases">
        <authorList>
            <person name="Rossello M."/>
        </authorList>
    </citation>
    <scope>NUCLEOTIDE SEQUENCE [LARGE SCALE GENOMIC DNA]</scope>
    <source>
        <strain evidence="23">cv. Chinese Spring</strain>
    </source>
</reference>
<keyword evidence="14" id="KW-0675">Receptor</keyword>
<evidence type="ECO:0000256" key="5">
    <source>
        <dbReference type="ARBA" id="ARBA00022692"/>
    </source>
</evidence>
<reference evidence="23" key="2">
    <citation type="submission" date="2018-10" db="UniProtKB">
        <authorList>
            <consortium name="EnsemblPlants"/>
        </authorList>
    </citation>
    <scope>IDENTIFICATION</scope>
</reference>
<dbReference type="PIRSF" id="PIRSF000641">
    <property type="entry name" value="SRK"/>
    <property type="match status" value="1"/>
</dbReference>
<sequence length="830" mass="91714">MKPSGISPSFSRHLAPLLVLLLHQAHLLVANKLAGGSILRPPNYITCSSGEYAFGFRALGDDPSRFLLAVWFNFNFTQAADPAEQRVVWYAKDPDSGSAITVTGLSVFSINDQLYLDDTTSGRIWKNQNPNLQYGSDLVLQDSGNLQFLAFGGSTVMWESFRYPTDTLLPGQSMGSGEALHSKRSDTDFSRGRFGLYMQADGNIVLYLAADNIGSNLAAGSLKSDNAYWGSGTYQSGNTQDGNTTLFFDSPGYLYYHIKDGSVQDLIPLFPNSTSSYHQYATLDPDGVIRVYTRPKNAAGGRSNVSWAVTGLFPSEGCSRSTALQGFCGPNSYCVHGPNGRLDCKCPSGYSFLDAQLKHRGCTQEFVPQSCDGNNHSAEFGVVKMPNTNWTNLPYERYPYTTVTEDQCRDFCLSDCLCTAALFHGPYCAKMASLTGAGQQGGNVSMNVLIKVRTSSPSVPASLRRILPYVLLGCSAFLLLSAAGSLMLHCYLRKKTANHDFVRAYTAKELYKATNGFHRLLGRGGFGEVYYGVLKSLHYPEIAVKKLISSNDYSEREFGNEVQSIGQIHHRNLVRMVGYCKERAQRMLVFEFMPGGSLRSFLFQPQQQPMWSWRAEAALGIAKGMEYLHEGCNYPIIHCDIKPDNILLDSKKNPKITDFGIARLLSDQQMHTTVTNIRGTRGYIAPEWFQSDRRIDTKVDVYSFGVVLLEMICCRKSQEPVPGQDGDDSVMLFEWAGQLVGDGRTEVLFHSDDDAIEDLFRVERFLRVALWCIEQNPSLRPTMHQVVQMLEGVIEVDTLPAPTSSNCSSPLTSSVDESPLLPGGATLAIE</sequence>
<organism evidence="23">
    <name type="scientific">Triticum aestivum</name>
    <name type="common">Wheat</name>
    <dbReference type="NCBI Taxonomy" id="4565"/>
    <lineage>
        <taxon>Eukaryota</taxon>
        <taxon>Viridiplantae</taxon>
        <taxon>Streptophyta</taxon>
        <taxon>Embryophyta</taxon>
        <taxon>Tracheophyta</taxon>
        <taxon>Spermatophyta</taxon>
        <taxon>Magnoliopsida</taxon>
        <taxon>Liliopsida</taxon>
        <taxon>Poales</taxon>
        <taxon>Poaceae</taxon>
        <taxon>BOP clade</taxon>
        <taxon>Pooideae</taxon>
        <taxon>Triticodae</taxon>
        <taxon>Triticeae</taxon>
        <taxon>Triticinae</taxon>
        <taxon>Triticum</taxon>
    </lineage>
</organism>
<dbReference type="Proteomes" id="UP000019116">
    <property type="component" value="Chromosome 7B"/>
</dbReference>
<feature type="domain" description="Protein kinase" evidence="22">
    <location>
        <begin position="515"/>
        <end position="794"/>
    </location>
</feature>
<dbReference type="InterPro" id="IPR000719">
    <property type="entry name" value="Prot_kinase_dom"/>
</dbReference>
<evidence type="ECO:0000256" key="8">
    <source>
        <dbReference type="ARBA" id="ARBA00022741"/>
    </source>
</evidence>
<feature type="chain" id="PRO_5043180838" description="Receptor-like serine/threonine-protein kinase" evidence="21">
    <location>
        <begin position="31"/>
        <end position="830"/>
    </location>
</feature>
<feature type="region of interest" description="Disordered" evidence="20">
    <location>
        <begin position="804"/>
        <end position="830"/>
    </location>
</feature>
<keyword evidence="3" id="KW-0245">EGF-like domain</keyword>
<evidence type="ECO:0000256" key="6">
    <source>
        <dbReference type="ARBA" id="ARBA00022729"/>
    </source>
</evidence>
<comment type="catalytic activity">
    <reaction evidence="17 18">
        <text>L-seryl-[protein] + ATP = O-phospho-L-seryl-[protein] + ADP + H(+)</text>
        <dbReference type="Rhea" id="RHEA:17989"/>
        <dbReference type="Rhea" id="RHEA-COMP:9863"/>
        <dbReference type="Rhea" id="RHEA-COMP:11604"/>
        <dbReference type="ChEBI" id="CHEBI:15378"/>
        <dbReference type="ChEBI" id="CHEBI:29999"/>
        <dbReference type="ChEBI" id="CHEBI:30616"/>
        <dbReference type="ChEBI" id="CHEBI:83421"/>
        <dbReference type="ChEBI" id="CHEBI:456216"/>
        <dbReference type="EC" id="2.7.11.1"/>
    </reaction>
</comment>
<evidence type="ECO:0000256" key="21">
    <source>
        <dbReference type="SAM" id="SignalP"/>
    </source>
</evidence>
<proteinExistence type="inferred from homology"/>
<dbReference type="GO" id="GO:0005524">
    <property type="term" value="F:ATP binding"/>
    <property type="evidence" value="ECO:0007669"/>
    <property type="project" value="UniProtKB-UniRule"/>
</dbReference>
<keyword evidence="8 18" id="KW-0547">Nucleotide-binding</keyword>
<evidence type="ECO:0000256" key="9">
    <source>
        <dbReference type="ARBA" id="ARBA00022777"/>
    </source>
</evidence>
<dbReference type="FunFam" id="1.10.510.10:FF:000384">
    <property type="entry name" value="G-type lectin S-receptor-like serine/threonine-protein kinase"/>
    <property type="match status" value="1"/>
</dbReference>
<dbReference type="STRING" id="4565.A0A3B6SQA4"/>
<evidence type="ECO:0000256" key="13">
    <source>
        <dbReference type="ARBA" id="ARBA00023157"/>
    </source>
</evidence>
<keyword evidence="5" id="KW-0812">Transmembrane</keyword>
<keyword evidence="24" id="KW-1185">Reference proteome</keyword>
<feature type="compositionally biased region" description="Low complexity" evidence="20">
    <location>
        <begin position="804"/>
        <end position="814"/>
    </location>
</feature>
<dbReference type="OrthoDB" id="1930390at2759"/>
<dbReference type="InterPro" id="IPR017441">
    <property type="entry name" value="Protein_kinase_ATP_BS"/>
</dbReference>
<evidence type="ECO:0000313" key="23">
    <source>
        <dbReference type="EnsemblPlants" id="TraesCS7B02G300600.1.cds1"/>
    </source>
</evidence>
<dbReference type="SMART" id="SM00220">
    <property type="entry name" value="S_TKc"/>
    <property type="match status" value="1"/>
</dbReference>
<keyword evidence="10 18" id="KW-0067">ATP-binding</keyword>
<keyword evidence="11" id="KW-1133">Transmembrane helix</keyword>
<accession>A0A3B6SQA4</accession>
<dbReference type="EnsemblPlants" id="TraesCS7B02G300600.1">
    <property type="protein sequence ID" value="TraesCS7B02G300600.1.cds1"/>
    <property type="gene ID" value="TraesCS7B02G300600"/>
</dbReference>
<evidence type="ECO:0000256" key="12">
    <source>
        <dbReference type="ARBA" id="ARBA00023136"/>
    </source>
</evidence>
<dbReference type="Gene3D" id="1.10.510.10">
    <property type="entry name" value="Transferase(Phosphotransferase) domain 1"/>
    <property type="match status" value="1"/>
</dbReference>
<dbReference type="Pfam" id="PF00069">
    <property type="entry name" value="Pkinase"/>
    <property type="match status" value="1"/>
</dbReference>
<evidence type="ECO:0000313" key="24">
    <source>
        <dbReference type="Proteomes" id="UP000019116"/>
    </source>
</evidence>
<dbReference type="FunFam" id="3.30.200.20:FF:000178">
    <property type="entry name" value="serine/threonine-protein kinase PBS1-like"/>
    <property type="match status" value="1"/>
</dbReference>
<comment type="similarity">
    <text evidence="18">Belongs to the protein kinase superfamily. Ser/Thr protein kinase family.</text>
</comment>
<name>A0A3B6SQA4_WHEAT</name>
<evidence type="ECO:0000256" key="4">
    <source>
        <dbReference type="ARBA" id="ARBA00022679"/>
    </source>
</evidence>
<dbReference type="AlphaFoldDB" id="A0A3B6SQA4"/>
<dbReference type="Gramene" id="TraesNOR7B03G04234350.1">
    <property type="protein sequence ID" value="TraesNOR7B03G04234350.1.CDS1"/>
    <property type="gene ID" value="TraesNOR7B03G04234350"/>
</dbReference>
<dbReference type="InterPro" id="IPR051343">
    <property type="entry name" value="G-type_lectin_kinases/EP1-like"/>
</dbReference>
<comment type="catalytic activity">
    <reaction evidence="16 18">
        <text>L-threonyl-[protein] + ATP = O-phospho-L-threonyl-[protein] + ADP + H(+)</text>
        <dbReference type="Rhea" id="RHEA:46608"/>
        <dbReference type="Rhea" id="RHEA-COMP:11060"/>
        <dbReference type="Rhea" id="RHEA-COMP:11605"/>
        <dbReference type="ChEBI" id="CHEBI:15378"/>
        <dbReference type="ChEBI" id="CHEBI:30013"/>
        <dbReference type="ChEBI" id="CHEBI:30616"/>
        <dbReference type="ChEBI" id="CHEBI:61977"/>
        <dbReference type="ChEBI" id="CHEBI:456216"/>
        <dbReference type="EC" id="2.7.11.1"/>
    </reaction>
</comment>
<comment type="subcellular location">
    <subcellularLocation>
        <location evidence="1">Membrane</location>
        <topology evidence="1">Single-pass type I membrane protein</topology>
    </subcellularLocation>
</comment>
<dbReference type="PROSITE" id="PS00107">
    <property type="entry name" value="PROTEIN_KINASE_ATP"/>
    <property type="match status" value="1"/>
</dbReference>
<keyword evidence="2 18" id="KW-0723">Serine/threonine-protein kinase</keyword>
<dbReference type="PROSITE" id="PS50011">
    <property type="entry name" value="PROTEIN_KINASE_DOM"/>
    <property type="match status" value="1"/>
</dbReference>
<dbReference type="Gene3D" id="3.30.200.20">
    <property type="entry name" value="Phosphorylase Kinase, domain 1"/>
    <property type="match status" value="1"/>
</dbReference>
<keyword evidence="15" id="KW-0325">Glycoprotein</keyword>
<gene>
    <name evidence="23" type="primary">LOC123162522</name>
</gene>
<evidence type="ECO:0000256" key="7">
    <source>
        <dbReference type="ARBA" id="ARBA00022734"/>
    </source>
</evidence>
<evidence type="ECO:0000256" key="11">
    <source>
        <dbReference type="ARBA" id="ARBA00022989"/>
    </source>
</evidence>
<dbReference type="SMR" id="A0A3B6SQA4"/>
<evidence type="ECO:0000256" key="20">
    <source>
        <dbReference type="SAM" id="MobiDB-lite"/>
    </source>
</evidence>
<evidence type="ECO:0000256" key="15">
    <source>
        <dbReference type="ARBA" id="ARBA00023180"/>
    </source>
</evidence>
<dbReference type="PANTHER" id="PTHR47976">
    <property type="entry name" value="G-TYPE LECTIN S-RECEPTOR-LIKE SERINE/THREONINE-PROTEIN KINASE SD2-5"/>
    <property type="match status" value="1"/>
</dbReference>
<dbReference type="GO" id="GO:0030246">
    <property type="term" value="F:carbohydrate binding"/>
    <property type="evidence" value="ECO:0007669"/>
    <property type="project" value="UniProtKB-KW"/>
</dbReference>
<dbReference type="PANTHER" id="PTHR47976:SF77">
    <property type="entry name" value="RECEPTOR-LIKE SERINE_THREONINE-PROTEIN KINASE"/>
    <property type="match status" value="1"/>
</dbReference>
<keyword evidence="9 18" id="KW-0418">Kinase</keyword>
<protein>
    <recommendedName>
        <fullName evidence="18">Receptor-like serine/threonine-protein kinase</fullName>
        <ecNumber evidence="18">2.7.11.1</ecNumber>
    </recommendedName>
</protein>